<dbReference type="AlphaFoldDB" id="A0A2I0R3P8"/>
<dbReference type="InterPro" id="IPR055378">
    <property type="entry name" value="GH3_C"/>
</dbReference>
<evidence type="ECO:0008006" key="5">
    <source>
        <dbReference type="Google" id="ProtNLM"/>
    </source>
</evidence>
<gene>
    <name evidence="3" type="ORF">CW751_06360</name>
</gene>
<sequence length="512" mass="59463">MMPFNTIFGWFIKKRIHQIDLFRKHPIEVQREWFERLIRSGRATVYGEKYNFNEIHNYTDFQEKVPLQDYEDVKIWVERSLKGEEDVLWPGETKWFAKSSGTTSDRSKFIPVTKDSLEDCHYKGGKDLLAIYYSHFPNTKLYRGKHLVVGGTAEQNTLRPDSYTGDLSSIILKNLPWWVEIKRIPSRETALMSEWEEKIEKLAEETMEEDVSSISGVPSWTLVLLNRILEKKGKKDIREVWPNLELLMHGGVSFKPYEKEFRSIIPHDDMHYIESYNASEGFFGIQDEVGGDLLLMLDYGIFFEFIPMSKFAGTDSKEIIALKDVELNTNYAIVISTNGGLWRYILGDTVSFSSLDPFRVKVTGRTKHFINVFGEEVIVDNSDQAIRKACELTDATLKDYTACPIYMEEGKQGGHEWIVEFSKDPKDFKLFTQFLDDELRKLNSDYDAKRTNNLTLNFPLIHKARSGLFDDWLKKKGKLGGQHKVPRLVNNREIFEDIIQLQKGAIVDIKRT</sequence>
<evidence type="ECO:0000259" key="1">
    <source>
        <dbReference type="Pfam" id="PF23571"/>
    </source>
</evidence>
<dbReference type="Proteomes" id="UP000236654">
    <property type="component" value="Unassembled WGS sequence"/>
</dbReference>
<comment type="caution">
    <text evidence="3">The sequence shown here is derived from an EMBL/GenBank/DDBJ whole genome shotgun (WGS) entry which is preliminary data.</text>
</comment>
<evidence type="ECO:0000259" key="2">
    <source>
        <dbReference type="Pfam" id="PF23572"/>
    </source>
</evidence>
<reference evidence="3 4" key="1">
    <citation type="submission" date="2017-12" db="EMBL/GenBank/DDBJ databases">
        <title>The draft genome sequence of Brumimicrobium saltpan LHR20.</title>
        <authorList>
            <person name="Do Z.-J."/>
            <person name="Luo H.-R."/>
        </authorList>
    </citation>
    <scope>NUCLEOTIDE SEQUENCE [LARGE SCALE GENOMIC DNA]</scope>
    <source>
        <strain evidence="3 4">LHR20</strain>
    </source>
</reference>
<feature type="domain" description="GH3 middle" evidence="1">
    <location>
        <begin position="295"/>
        <end position="362"/>
    </location>
</feature>
<dbReference type="Pfam" id="PF23572">
    <property type="entry name" value="GH3_C"/>
    <property type="match status" value="1"/>
</dbReference>
<dbReference type="Pfam" id="PF23571">
    <property type="entry name" value="GH3_M"/>
    <property type="match status" value="1"/>
</dbReference>
<dbReference type="OrthoDB" id="5678283at2"/>
<dbReference type="EMBL" id="PJNI01000005">
    <property type="protein sequence ID" value="PKR81204.1"/>
    <property type="molecule type" value="Genomic_DNA"/>
</dbReference>
<dbReference type="PANTHER" id="PTHR31901">
    <property type="entry name" value="GH3 DOMAIN-CONTAINING PROTEIN"/>
    <property type="match status" value="1"/>
</dbReference>
<feature type="domain" description="GH3 C-terminal" evidence="2">
    <location>
        <begin position="383"/>
        <end position="493"/>
    </location>
</feature>
<dbReference type="PANTHER" id="PTHR31901:SF9">
    <property type="entry name" value="GH3 DOMAIN-CONTAINING PROTEIN"/>
    <property type="match status" value="1"/>
</dbReference>
<keyword evidence="4" id="KW-1185">Reference proteome</keyword>
<protein>
    <recommendedName>
        <fullName evidence="5">GH3 auxin-responsive promoter family protein</fullName>
    </recommendedName>
</protein>
<evidence type="ECO:0000313" key="4">
    <source>
        <dbReference type="Proteomes" id="UP000236654"/>
    </source>
</evidence>
<dbReference type="Pfam" id="PF03321">
    <property type="entry name" value="GH3"/>
    <property type="match status" value="1"/>
</dbReference>
<organism evidence="3 4">
    <name type="scientific">Brumimicrobium salinarum</name>
    <dbReference type="NCBI Taxonomy" id="2058658"/>
    <lineage>
        <taxon>Bacteria</taxon>
        <taxon>Pseudomonadati</taxon>
        <taxon>Bacteroidota</taxon>
        <taxon>Flavobacteriia</taxon>
        <taxon>Flavobacteriales</taxon>
        <taxon>Crocinitomicaceae</taxon>
        <taxon>Brumimicrobium</taxon>
    </lineage>
</organism>
<evidence type="ECO:0000313" key="3">
    <source>
        <dbReference type="EMBL" id="PKR81204.1"/>
    </source>
</evidence>
<name>A0A2I0R3P8_9FLAO</name>
<dbReference type="InterPro" id="IPR004993">
    <property type="entry name" value="GH3"/>
</dbReference>
<dbReference type="InterPro" id="IPR055377">
    <property type="entry name" value="GH3_M"/>
</dbReference>
<dbReference type="GO" id="GO:0016881">
    <property type="term" value="F:acid-amino acid ligase activity"/>
    <property type="evidence" value="ECO:0007669"/>
    <property type="project" value="TreeGrafter"/>
</dbReference>
<proteinExistence type="predicted"/>
<accession>A0A2I0R3P8</accession>
<dbReference type="GO" id="GO:0005737">
    <property type="term" value="C:cytoplasm"/>
    <property type="evidence" value="ECO:0007669"/>
    <property type="project" value="TreeGrafter"/>
</dbReference>